<name>A0AAV1PJP8_SCOSC</name>
<gene>
    <name evidence="3" type="ORF">FSCOSCO3_A030258</name>
</gene>
<accession>A0AAV1PJP8</accession>
<feature type="transmembrane region" description="Helical" evidence="1">
    <location>
        <begin position="152"/>
        <end position="180"/>
    </location>
</feature>
<dbReference type="AlphaFoldDB" id="A0AAV1PJP8"/>
<keyword evidence="4" id="KW-1185">Reference proteome</keyword>
<proteinExistence type="predicted"/>
<dbReference type="Proteomes" id="UP001314229">
    <property type="component" value="Unassembled WGS sequence"/>
</dbReference>
<keyword evidence="1" id="KW-0812">Transmembrane</keyword>
<keyword evidence="1" id="KW-1133">Transmembrane helix</keyword>
<keyword evidence="2" id="KW-0732">Signal</keyword>
<organism evidence="3 4">
    <name type="scientific">Scomber scombrus</name>
    <name type="common">Atlantic mackerel</name>
    <name type="synonym">Scomber vernalis</name>
    <dbReference type="NCBI Taxonomy" id="13677"/>
    <lineage>
        <taxon>Eukaryota</taxon>
        <taxon>Metazoa</taxon>
        <taxon>Chordata</taxon>
        <taxon>Craniata</taxon>
        <taxon>Vertebrata</taxon>
        <taxon>Euteleostomi</taxon>
        <taxon>Actinopterygii</taxon>
        <taxon>Neopterygii</taxon>
        <taxon>Teleostei</taxon>
        <taxon>Neoteleostei</taxon>
        <taxon>Acanthomorphata</taxon>
        <taxon>Pelagiaria</taxon>
        <taxon>Scombriformes</taxon>
        <taxon>Scombridae</taxon>
        <taxon>Scomber</taxon>
    </lineage>
</organism>
<feature type="chain" id="PRO_5043370836" evidence="2">
    <location>
        <begin position="29"/>
        <end position="250"/>
    </location>
</feature>
<evidence type="ECO:0000256" key="1">
    <source>
        <dbReference type="SAM" id="Phobius"/>
    </source>
</evidence>
<feature type="signal peptide" evidence="2">
    <location>
        <begin position="1"/>
        <end position="28"/>
    </location>
</feature>
<dbReference type="EMBL" id="CAWUFR010000194">
    <property type="protein sequence ID" value="CAK6972126.1"/>
    <property type="molecule type" value="Genomic_DNA"/>
</dbReference>
<keyword evidence="1" id="KW-0472">Membrane</keyword>
<dbReference type="InterPro" id="IPR013783">
    <property type="entry name" value="Ig-like_fold"/>
</dbReference>
<sequence length="250" mass="27626">MVGNIFTQPLGLVLIVTAHMVFYDPSQAAVTGILGNNITLQFIFNVSVTKDSHFAVYRSDIKIVECKHGIGCSGNGEFDVYPKNVSLFCHISNLRLNHSQNYTASLFMGTGQPPKESNKVQLIVREENTSSTVSPVLTNSTPTRRSESSIFFSYPITAVLVVLSVVLSATILPWSIWCLVRTKDKQQPQKRSSPTVHTVQETVEASSNVPASTLVYSVLDFPKRPSAVLEMNPNDTEYAAVSYLPEKRRL</sequence>
<evidence type="ECO:0000313" key="3">
    <source>
        <dbReference type="EMBL" id="CAK6972126.1"/>
    </source>
</evidence>
<evidence type="ECO:0000313" key="4">
    <source>
        <dbReference type="Proteomes" id="UP001314229"/>
    </source>
</evidence>
<reference evidence="3 4" key="1">
    <citation type="submission" date="2024-01" db="EMBL/GenBank/DDBJ databases">
        <authorList>
            <person name="Alioto T."/>
            <person name="Alioto T."/>
            <person name="Gomez Garrido J."/>
        </authorList>
    </citation>
    <scope>NUCLEOTIDE SEQUENCE [LARGE SCALE GENOMIC DNA]</scope>
</reference>
<evidence type="ECO:0000256" key="2">
    <source>
        <dbReference type="SAM" id="SignalP"/>
    </source>
</evidence>
<dbReference type="Gene3D" id="2.60.40.10">
    <property type="entry name" value="Immunoglobulins"/>
    <property type="match status" value="1"/>
</dbReference>
<comment type="caution">
    <text evidence="3">The sequence shown here is derived from an EMBL/GenBank/DDBJ whole genome shotgun (WGS) entry which is preliminary data.</text>
</comment>
<protein>
    <submittedName>
        <fullName evidence="3">Uncharacterized protein LOC122989684 isoform X1</fullName>
    </submittedName>
</protein>